<protein>
    <submittedName>
        <fullName evidence="1">Uncharacterized protein</fullName>
    </submittedName>
</protein>
<gene>
    <name evidence="1" type="ORF">BGCPKDLD_4757</name>
</gene>
<sequence>MSTKILIGLAELQGLIAGKPEIEVQLLEKAVPQLAGLLARKVEERAGALDERIRQAVDLQLRQIGSGYGRMSEATRIIIRDMLKEELDKYGRSLVLQSIDQHLRPEIKKLFDDFKTEALRAVENREITSRDTINNYAKAAAEREVLALMRGMGAQS</sequence>
<evidence type="ECO:0000313" key="1">
    <source>
        <dbReference type="EMBL" id="GJE78146.1"/>
    </source>
</evidence>
<keyword evidence="2" id="KW-1185">Reference proteome</keyword>
<organism evidence="1 2">
    <name type="scientific">Methylorubrum suomiense</name>
    <dbReference type="NCBI Taxonomy" id="144191"/>
    <lineage>
        <taxon>Bacteria</taxon>
        <taxon>Pseudomonadati</taxon>
        <taxon>Pseudomonadota</taxon>
        <taxon>Alphaproteobacteria</taxon>
        <taxon>Hyphomicrobiales</taxon>
        <taxon>Methylobacteriaceae</taxon>
        <taxon>Methylorubrum</taxon>
    </lineage>
</organism>
<accession>A0ABQ4V0M1</accession>
<reference evidence="1" key="1">
    <citation type="journal article" date="2021" name="Front. Microbiol.">
        <title>Comprehensive Comparative Genomics and Phenotyping of Methylobacterium Species.</title>
        <authorList>
            <person name="Alessa O."/>
            <person name="Ogura Y."/>
            <person name="Fujitani Y."/>
            <person name="Takami H."/>
            <person name="Hayashi T."/>
            <person name="Sahin N."/>
            <person name="Tani A."/>
        </authorList>
    </citation>
    <scope>NUCLEOTIDE SEQUENCE</scope>
    <source>
        <strain evidence="1">DSM 14458</strain>
    </source>
</reference>
<dbReference type="Proteomes" id="UP001055093">
    <property type="component" value="Unassembled WGS sequence"/>
</dbReference>
<name>A0ABQ4V0M1_9HYPH</name>
<comment type="caution">
    <text evidence="1">The sequence shown here is derived from an EMBL/GenBank/DDBJ whole genome shotgun (WGS) entry which is preliminary data.</text>
</comment>
<reference evidence="1" key="2">
    <citation type="submission" date="2021-08" db="EMBL/GenBank/DDBJ databases">
        <authorList>
            <person name="Tani A."/>
            <person name="Ola A."/>
            <person name="Ogura Y."/>
            <person name="Katsura K."/>
            <person name="Hayashi T."/>
        </authorList>
    </citation>
    <scope>NUCLEOTIDE SEQUENCE</scope>
    <source>
        <strain evidence="1">DSM 14458</strain>
    </source>
</reference>
<evidence type="ECO:0000313" key="2">
    <source>
        <dbReference type="Proteomes" id="UP001055093"/>
    </source>
</evidence>
<proteinExistence type="predicted"/>
<dbReference type="RefSeq" id="WP_238308731.1">
    <property type="nucleotide sequence ID" value="NZ_BPRE01000020.1"/>
</dbReference>
<dbReference type="EMBL" id="BPRE01000020">
    <property type="protein sequence ID" value="GJE78146.1"/>
    <property type="molecule type" value="Genomic_DNA"/>
</dbReference>